<dbReference type="FunFam" id="3.30.420.150:FF:000013">
    <property type="entry name" value="Exopolyphosphatase"/>
    <property type="match status" value="1"/>
</dbReference>
<dbReference type="PANTHER" id="PTHR30005:SF0">
    <property type="entry name" value="RETROGRADE REGULATION PROTEIN 2"/>
    <property type="match status" value="1"/>
</dbReference>
<organism evidence="4 5">
    <name type="scientific">Methanosarcina siciliae C2J</name>
    <dbReference type="NCBI Taxonomy" id="1434118"/>
    <lineage>
        <taxon>Archaea</taxon>
        <taxon>Methanobacteriati</taxon>
        <taxon>Methanobacteriota</taxon>
        <taxon>Stenosarchaea group</taxon>
        <taxon>Methanomicrobia</taxon>
        <taxon>Methanosarcinales</taxon>
        <taxon>Methanosarcinaceae</taxon>
        <taxon>Methanosarcina</taxon>
    </lineage>
</organism>
<dbReference type="HOGENOM" id="CLU_025908_4_2_2"/>
<keyword evidence="1 4" id="KW-0378">Hydrolase</keyword>
<dbReference type="EC" id="3.6.1.11" evidence="4"/>
<dbReference type="AlphaFoldDB" id="A0A0E3PS44"/>
<dbReference type="Gene3D" id="3.30.420.150">
    <property type="entry name" value="Exopolyphosphatase. Domain 2"/>
    <property type="match status" value="1"/>
</dbReference>
<dbReference type="GeneID" id="24874138"/>
<dbReference type="InterPro" id="IPR048950">
    <property type="entry name" value="Ppx_GppA_C"/>
</dbReference>
<dbReference type="PATRIC" id="fig|1434118.4.peg.5620"/>
<feature type="domain" description="Ppx/GppA phosphatase C-terminal" evidence="3">
    <location>
        <begin position="328"/>
        <end position="502"/>
    </location>
</feature>
<dbReference type="Gene3D" id="3.30.420.40">
    <property type="match status" value="1"/>
</dbReference>
<name>A0A0E3PS44_9EURY</name>
<proteinExistence type="predicted"/>
<dbReference type="Gene3D" id="1.10.3210.10">
    <property type="entry name" value="Hypothetical protein af1432"/>
    <property type="match status" value="1"/>
</dbReference>
<accession>A0A0E3PS44</accession>
<sequence>MEPEKISEGRVVAFIDIGTNSVRLLLVRINPNGSYQPLTKQKETVRLGEKEFIDRILQPKAMERATVVCKKFMELARAYRAEEIIAVATSATRDASNKVQFLEMIKREANLEVCTISGSEEARLIYLGVSSGLRLGYTKALFIDIGGGSTEVSIGDQNQFYFLHSLNLGAIRLTNMFLPDETGPVSEEQYEQIKAYIRRKTVDIIKELSRYKASCAVGSSGTIENLAKIAFVYLHKPSPESFEKLEYEDLKKIVRAMCALPLEERRKFPGINAQRADIILAGAAIIETLMEELELPEITVSKRGLREGLLVDYISKSEFSYMVTQMSVRKRSIMQLGLACNFDEEHAHIVTRLALELFDSIQALGVHEFEGSERELLEYGATLHDIGTFLSYDTHQAHAYHLIRESNLPGFQPEEIEIIANLAYFHRKNTPKKKHPNLEGLSKETVMSIRLLSALLRIAEGLDRSHTGIISHVRFYIASTDSLVLEMHARRECQLEIWEVEKQKKYFKKMFGYNLQSKVLIEQAAGVPLILDGSVEVEEVSRE</sequence>
<dbReference type="InterPro" id="IPR030673">
    <property type="entry name" value="PyroPPase_GppA_Ppx"/>
</dbReference>
<dbReference type="InterPro" id="IPR003695">
    <property type="entry name" value="Ppx_GppA_N"/>
</dbReference>
<dbReference type="STRING" id="1434118.MSSAC_4393"/>
<dbReference type="FunFam" id="1.10.3210.10:FF:000025">
    <property type="entry name" value="Exopolyphosphatase"/>
    <property type="match status" value="1"/>
</dbReference>
<dbReference type="CDD" id="cd24006">
    <property type="entry name" value="ASKHA_NBD_PPX_GppA"/>
    <property type="match status" value="1"/>
</dbReference>
<gene>
    <name evidence="4" type="ORF">MSSAC_4393</name>
</gene>
<dbReference type="Pfam" id="PF02541">
    <property type="entry name" value="Ppx-GppA"/>
    <property type="match status" value="1"/>
</dbReference>
<dbReference type="PIRSF" id="PIRSF001267">
    <property type="entry name" value="Pyrophosphatase_GppA_Ppx"/>
    <property type="match status" value="1"/>
</dbReference>
<dbReference type="InterPro" id="IPR003607">
    <property type="entry name" value="HD/PDEase_dom"/>
</dbReference>
<dbReference type="Pfam" id="PF21447">
    <property type="entry name" value="Ppx-GppA_III"/>
    <property type="match status" value="1"/>
</dbReference>
<dbReference type="EMBL" id="CP009508">
    <property type="protein sequence ID" value="AKB38983.1"/>
    <property type="molecule type" value="Genomic_DNA"/>
</dbReference>
<dbReference type="Proteomes" id="UP000033123">
    <property type="component" value="Chromosome"/>
</dbReference>
<dbReference type="KEGG" id="msj:MSSAC_4393"/>
<evidence type="ECO:0000313" key="5">
    <source>
        <dbReference type="Proteomes" id="UP000033123"/>
    </source>
</evidence>
<reference evidence="4 5" key="1">
    <citation type="submission" date="2014-07" db="EMBL/GenBank/DDBJ databases">
        <title>Methanogenic archaea and the global carbon cycle.</title>
        <authorList>
            <person name="Henriksen J.R."/>
            <person name="Luke J."/>
            <person name="Reinhart S."/>
            <person name="Benedict M.N."/>
            <person name="Youngblut N.D."/>
            <person name="Metcalf M.E."/>
            <person name="Whitaker R.J."/>
            <person name="Metcalf W.W."/>
        </authorList>
    </citation>
    <scope>NUCLEOTIDE SEQUENCE [LARGE SCALE GENOMIC DNA]</scope>
    <source>
        <strain evidence="4 5">C2J</strain>
    </source>
</reference>
<evidence type="ECO:0000259" key="3">
    <source>
        <dbReference type="Pfam" id="PF21447"/>
    </source>
</evidence>
<evidence type="ECO:0000313" key="4">
    <source>
        <dbReference type="EMBL" id="AKB38983.1"/>
    </source>
</evidence>
<evidence type="ECO:0000259" key="2">
    <source>
        <dbReference type="Pfam" id="PF02541"/>
    </source>
</evidence>
<feature type="domain" description="Ppx/GppA phosphatase N-terminal" evidence="2">
    <location>
        <begin position="32"/>
        <end position="314"/>
    </location>
</feature>
<dbReference type="InterPro" id="IPR050273">
    <property type="entry name" value="GppA/Ppx_hydrolase"/>
</dbReference>
<dbReference type="CDD" id="cd00077">
    <property type="entry name" value="HDc"/>
    <property type="match status" value="1"/>
</dbReference>
<dbReference type="GO" id="GO:0006357">
    <property type="term" value="P:regulation of transcription by RNA polymerase II"/>
    <property type="evidence" value="ECO:0007669"/>
    <property type="project" value="TreeGrafter"/>
</dbReference>
<protein>
    <submittedName>
        <fullName evidence="4">Exopolyphosphatase</fullName>
        <ecNumber evidence="4">3.6.1.11</ecNumber>
    </submittedName>
</protein>
<dbReference type="PANTHER" id="PTHR30005">
    <property type="entry name" value="EXOPOLYPHOSPHATASE"/>
    <property type="match status" value="1"/>
</dbReference>
<dbReference type="RefSeq" id="WP_048185469.1">
    <property type="nucleotide sequence ID" value="NZ_CP009508.1"/>
</dbReference>
<evidence type="ECO:0000256" key="1">
    <source>
        <dbReference type="ARBA" id="ARBA00022801"/>
    </source>
</evidence>
<dbReference type="SUPFAM" id="SSF53067">
    <property type="entry name" value="Actin-like ATPase domain"/>
    <property type="match status" value="2"/>
</dbReference>
<dbReference type="GO" id="GO:0004309">
    <property type="term" value="F:exopolyphosphatase activity"/>
    <property type="evidence" value="ECO:0007669"/>
    <property type="project" value="UniProtKB-EC"/>
</dbReference>
<dbReference type="InterPro" id="IPR043129">
    <property type="entry name" value="ATPase_NBD"/>
</dbReference>
<dbReference type="SUPFAM" id="SSF109604">
    <property type="entry name" value="HD-domain/PDEase-like"/>
    <property type="match status" value="1"/>
</dbReference>